<accession>A0A151K1Y3</accession>
<comment type="function">
    <text evidence="5">Involved in transvection phenomena (= synapsis-dependent gene expression), where the synaptic pairing of chromosomes carrying genes with which zeste interacts influences the expression of these genes. Zeste binds to DNA and stimulates transcription from a nearby promoter.</text>
</comment>
<feature type="domain" description="Myb/SANT-like DNA-binding" evidence="7">
    <location>
        <begin position="8"/>
        <end position="82"/>
    </location>
</feature>
<feature type="coiled-coil region" evidence="6">
    <location>
        <begin position="214"/>
        <end position="253"/>
    </location>
</feature>
<dbReference type="EMBL" id="LKEX01009681">
    <property type="protein sequence ID" value="KYN50134.1"/>
    <property type="molecule type" value="Genomic_DNA"/>
</dbReference>
<evidence type="ECO:0000313" key="8">
    <source>
        <dbReference type="EMBL" id="KYN50134.1"/>
    </source>
</evidence>
<dbReference type="STRING" id="456900.A0A151K1Y3"/>
<keyword evidence="6" id="KW-0175">Coiled coil</keyword>
<comment type="subunit">
    <text evidence="1">Self-associates forming complexes of several hundred monomers.</text>
</comment>
<organism evidence="8 9">
    <name type="scientific">Cyphomyrmex costatus</name>
    <dbReference type="NCBI Taxonomy" id="456900"/>
    <lineage>
        <taxon>Eukaryota</taxon>
        <taxon>Metazoa</taxon>
        <taxon>Ecdysozoa</taxon>
        <taxon>Arthropoda</taxon>
        <taxon>Hexapoda</taxon>
        <taxon>Insecta</taxon>
        <taxon>Pterygota</taxon>
        <taxon>Neoptera</taxon>
        <taxon>Endopterygota</taxon>
        <taxon>Hymenoptera</taxon>
        <taxon>Apocrita</taxon>
        <taxon>Aculeata</taxon>
        <taxon>Formicoidea</taxon>
        <taxon>Formicidae</taxon>
        <taxon>Myrmicinae</taxon>
        <taxon>Cyphomyrmex</taxon>
    </lineage>
</organism>
<evidence type="ECO:0000256" key="4">
    <source>
        <dbReference type="ARBA" id="ARBA00023163"/>
    </source>
</evidence>
<evidence type="ECO:0000256" key="2">
    <source>
        <dbReference type="ARBA" id="ARBA00016807"/>
    </source>
</evidence>
<keyword evidence="3" id="KW-0805">Transcription regulation</keyword>
<comment type="caution">
    <text evidence="8">The sequence shown here is derived from an EMBL/GenBank/DDBJ whole genome shotgun (WGS) entry which is preliminary data.</text>
</comment>
<evidence type="ECO:0000259" key="7">
    <source>
        <dbReference type="Pfam" id="PF13873"/>
    </source>
</evidence>
<evidence type="ECO:0000256" key="6">
    <source>
        <dbReference type="SAM" id="Coils"/>
    </source>
</evidence>
<name>A0A151K1Y3_9HYME</name>
<evidence type="ECO:0000313" key="9">
    <source>
        <dbReference type="Proteomes" id="UP000078542"/>
    </source>
</evidence>
<evidence type="ECO:0000256" key="3">
    <source>
        <dbReference type="ARBA" id="ARBA00023015"/>
    </source>
</evidence>
<dbReference type="Pfam" id="PF13873">
    <property type="entry name" value="Myb_DNA-bind_5"/>
    <property type="match status" value="1"/>
</dbReference>
<dbReference type="Proteomes" id="UP000078542">
    <property type="component" value="Unassembled WGS sequence"/>
</dbReference>
<feature type="non-terminal residue" evidence="8">
    <location>
        <position position="1"/>
    </location>
</feature>
<keyword evidence="4" id="KW-0804">Transcription</keyword>
<keyword evidence="9" id="KW-1185">Reference proteome</keyword>
<gene>
    <name evidence="8" type="ORF">ALC62_00162</name>
</gene>
<protein>
    <recommendedName>
        <fullName evidence="2">Regulatory protein zeste</fullName>
    </recommendedName>
</protein>
<dbReference type="InterPro" id="IPR028002">
    <property type="entry name" value="Myb_DNA-bind_5"/>
</dbReference>
<sequence>LRNMESKRAKNFTDIEKSDLIDKIFRYRDIIENKQTDNTTIEKKNKAWTDITNEYNENRIIIRTERNLRSCWDNIKRDTRKYCAARKRECYKTAQEIMGVTATSGLYNPFDSDSIDNEKENIGSVIEIEEDDNKDDNDDSAEVFTYLLKNQEIVDWKSWDRNKLKSQISPPLKENIQLTTSTNVKCMKRKYEDETLDKAKTALADVMKTNIEEKQNYEIELLKAKLEKENLKINLLKITIEKEKLIIDKIEKQNNMTFTL</sequence>
<evidence type="ECO:0000256" key="1">
    <source>
        <dbReference type="ARBA" id="ARBA00011764"/>
    </source>
</evidence>
<proteinExistence type="predicted"/>
<evidence type="ECO:0000256" key="5">
    <source>
        <dbReference type="ARBA" id="ARBA00025466"/>
    </source>
</evidence>
<dbReference type="AlphaFoldDB" id="A0A151K1Y3"/>
<reference evidence="8 9" key="1">
    <citation type="submission" date="2016-03" db="EMBL/GenBank/DDBJ databases">
        <title>Cyphomyrmex costatus WGS genome.</title>
        <authorList>
            <person name="Nygaard S."/>
            <person name="Hu H."/>
            <person name="Boomsma J."/>
            <person name="Zhang G."/>
        </authorList>
    </citation>
    <scope>NUCLEOTIDE SEQUENCE [LARGE SCALE GENOMIC DNA]</scope>
    <source>
        <strain evidence="8">MS0001</strain>
        <tissue evidence="8">Whole body</tissue>
    </source>
</reference>